<dbReference type="Pfam" id="PF12119">
    <property type="entry name" value="DUF3581"/>
    <property type="match status" value="1"/>
</dbReference>
<accession>A0A3B0ZJ21</accession>
<dbReference type="AlphaFoldDB" id="A0A3B0ZJ21"/>
<proteinExistence type="predicted"/>
<organism evidence="1">
    <name type="scientific">hydrothermal vent metagenome</name>
    <dbReference type="NCBI Taxonomy" id="652676"/>
    <lineage>
        <taxon>unclassified sequences</taxon>
        <taxon>metagenomes</taxon>
        <taxon>ecological metagenomes</taxon>
    </lineage>
</organism>
<protein>
    <recommendedName>
        <fullName evidence="2">DUF3581 domain-containing protein</fullName>
    </recommendedName>
</protein>
<dbReference type="InterPro" id="IPR021974">
    <property type="entry name" value="DUF3581"/>
</dbReference>
<evidence type="ECO:0000313" key="1">
    <source>
        <dbReference type="EMBL" id="VAW88253.1"/>
    </source>
</evidence>
<reference evidence="1" key="1">
    <citation type="submission" date="2018-06" db="EMBL/GenBank/DDBJ databases">
        <authorList>
            <person name="Zhirakovskaya E."/>
        </authorList>
    </citation>
    <scope>NUCLEOTIDE SEQUENCE</scope>
</reference>
<gene>
    <name evidence="1" type="ORF">MNBD_GAMMA18-2120</name>
</gene>
<name>A0A3B0ZJ21_9ZZZZ</name>
<dbReference type="EMBL" id="UOFP01000212">
    <property type="protein sequence ID" value="VAW88253.1"/>
    <property type="molecule type" value="Genomic_DNA"/>
</dbReference>
<sequence length="235" mass="26389">MFLENFFIEDESGIHFTRQQGSTFAKQVAGDFNPLHDETSKRFCVPGDLLFSLVLHKYGISQQMCFTFSGMVDDNKRLCLPNESDHMVIKDSAEKEYLTIQRSGDTNKDPQLIEQLIKRYVEFSGQAFPHILVPLMKEHGVMINTLRPMVIYGSMSINMSSLNISDPSLELSEVDLVVNGKRGKVTLAFNVLDGGDIVGRGSKSMVLSGLREYDQAAIDILVREYSADKEAYQSC</sequence>
<evidence type="ECO:0008006" key="2">
    <source>
        <dbReference type="Google" id="ProtNLM"/>
    </source>
</evidence>